<dbReference type="CDD" id="cd00190">
    <property type="entry name" value="Tryp_SPc"/>
    <property type="match status" value="1"/>
</dbReference>
<dbReference type="SUPFAM" id="SSF50494">
    <property type="entry name" value="Trypsin-like serine proteases"/>
    <property type="match status" value="1"/>
</dbReference>
<evidence type="ECO:0000256" key="1">
    <source>
        <dbReference type="ARBA" id="ARBA00004613"/>
    </source>
</evidence>
<dbReference type="PANTHER" id="PTHR24276">
    <property type="entry name" value="POLYSERASE-RELATED"/>
    <property type="match status" value="1"/>
</dbReference>
<evidence type="ECO:0000256" key="5">
    <source>
        <dbReference type="ARBA" id="ARBA00022801"/>
    </source>
</evidence>
<dbReference type="PANTHER" id="PTHR24276:SF98">
    <property type="entry name" value="FI18310P1-RELATED"/>
    <property type="match status" value="1"/>
</dbReference>
<dbReference type="InterPro" id="IPR033116">
    <property type="entry name" value="TRYPSIN_SER"/>
</dbReference>
<dbReference type="PROSITE" id="PS50240">
    <property type="entry name" value="TRYPSIN_DOM"/>
    <property type="match status" value="1"/>
</dbReference>
<gene>
    <name evidence="12" type="ORF">CCAP1982_LOCUS3090</name>
</gene>
<evidence type="ECO:0000256" key="3">
    <source>
        <dbReference type="ARBA" id="ARBA00022525"/>
    </source>
</evidence>
<keyword evidence="6 9" id="KW-0720">Serine protease</keyword>
<dbReference type="FunFam" id="2.40.10.10:FF:000047">
    <property type="entry name" value="Trypsin eta"/>
    <property type="match status" value="1"/>
</dbReference>
<dbReference type="GO" id="GO:0005576">
    <property type="term" value="C:extracellular region"/>
    <property type="evidence" value="ECO:0007669"/>
    <property type="project" value="UniProtKB-SubCell"/>
</dbReference>
<protein>
    <submittedName>
        <fullName evidence="12">(Mediterranean fruit fly) hypothetical protein</fullName>
    </submittedName>
</protein>
<evidence type="ECO:0000313" key="13">
    <source>
        <dbReference type="Proteomes" id="UP000606786"/>
    </source>
</evidence>
<sequence length="292" mass="32007">MPSYLNSNQMSLRKANGLLLMLQLALVAFVGARMVTKDEDQILYPPQSHPRIVGGEAAPKGLAPYQISMQNLKGRHFCGGAIIDQRWIITASHCVSGATAKKIQILTGAQNLKNNTGKVYYPDRIVMHTNYNHPPYANDIALLHLNDSIVYDEHTQAVKYAYEPMKKDDELVLTGWGSMALGGSTPDVLQTLTVRVVPYEECREAHNDNLSSYVDVGHLCTFNDNGKGACHGDSGGPLVHNGTLVALVNWGLPCAKGYPDVHASVAYYHDFIRTQLSAPMESEAEAEEAKEL</sequence>
<dbReference type="InterPro" id="IPR001254">
    <property type="entry name" value="Trypsin_dom"/>
</dbReference>
<dbReference type="InterPro" id="IPR043504">
    <property type="entry name" value="Peptidase_S1_PA_chymotrypsin"/>
</dbReference>
<evidence type="ECO:0000259" key="11">
    <source>
        <dbReference type="PROSITE" id="PS50240"/>
    </source>
</evidence>
<keyword evidence="4 9" id="KW-0645">Protease</keyword>
<dbReference type="InterPro" id="IPR009003">
    <property type="entry name" value="Peptidase_S1_PA"/>
</dbReference>
<evidence type="ECO:0000256" key="4">
    <source>
        <dbReference type="ARBA" id="ARBA00022670"/>
    </source>
</evidence>
<comment type="caution">
    <text evidence="12">The sequence shown here is derived from an EMBL/GenBank/DDBJ whole genome shotgun (WGS) entry which is preliminary data.</text>
</comment>
<feature type="domain" description="Peptidase S1" evidence="11">
    <location>
        <begin position="52"/>
        <end position="277"/>
    </location>
</feature>
<dbReference type="PRINTS" id="PR00722">
    <property type="entry name" value="CHYMOTRYPSIN"/>
</dbReference>
<evidence type="ECO:0000256" key="6">
    <source>
        <dbReference type="ARBA" id="ARBA00022825"/>
    </source>
</evidence>
<comment type="subcellular location">
    <subcellularLocation>
        <location evidence="1">Secreted</location>
    </subcellularLocation>
</comment>
<keyword evidence="8" id="KW-1015">Disulfide bond</keyword>
<keyword evidence="3" id="KW-0964">Secreted</keyword>
<dbReference type="GO" id="GO:0016485">
    <property type="term" value="P:protein processing"/>
    <property type="evidence" value="ECO:0007669"/>
    <property type="project" value="UniProtKB-ARBA"/>
</dbReference>
<dbReference type="Proteomes" id="UP000606786">
    <property type="component" value="Unassembled WGS sequence"/>
</dbReference>
<feature type="chain" id="PRO_5032387872" evidence="10">
    <location>
        <begin position="33"/>
        <end position="292"/>
    </location>
</feature>
<dbReference type="Gene3D" id="2.40.10.10">
    <property type="entry name" value="Trypsin-like serine proteases"/>
    <property type="match status" value="2"/>
</dbReference>
<keyword evidence="10" id="KW-0732">Signal</keyword>
<evidence type="ECO:0000256" key="7">
    <source>
        <dbReference type="ARBA" id="ARBA00023145"/>
    </source>
</evidence>
<evidence type="ECO:0000256" key="2">
    <source>
        <dbReference type="ARBA" id="ARBA00007664"/>
    </source>
</evidence>
<evidence type="ECO:0000256" key="8">
    <source>
        <dbReference type="ARBA" id="ARBA00023157"/>
    </source>
</evidence>
<reference evidence="12" key="1">
    <citation type="submission" date="2020-11" db="EMBL/GenBank/DDBJ databases">
        <authorList>
            <person name="Whitehead M."/>
        </authorList>
    </citation>
    <scope>NUCLEOTIDE SEQUENCE</scope>
    <source>
        <strain evidence="12">EGII</strain>
    </source>
</reference>
<comment type="similarity">
    <text evidence="2">Belongs to the peptidase S1 family.</text>
</comment>
<dbReference type="PROSITE" id="PS00135">
    <property type="entry name" value="TRYPSIN_SER"/>
    <property type="match status" value="1"/>
</dbReference>
<dbReference type="Pfam" id="PF00089">
    <property type="entry name" value="Trypsin"/>
    <property type="match status" value="1"/>
</dbReference>
<dbReference type="AlphaFoldDB" id="A0A811U5R8"/>
<dbReference type="EMBL" id="CAJHJT010000001">
    <property type="protein sequence ID" value="CAD6994334.1"/>
    <property type="molecule type" value="Genomic_DNA"/>
</dbReference>
<evidence type="ECO:0000256" key="9">
    <source>
        <dbReference type="RuleBase" id="RU363034"/>
    </source>
</evidence>
<feature type="signal peptide" evidence="10">
    <location>
        <begin position="1"/>
        <end position="32"/>
    </location>
</feature>
<dbReference type="InterPro" id="IPR018114">
    <property type="entry name" value="TRYPSIN_HIS"/>
</dbReference>
<dbReference type="OrthoDB" id="8440449at2759"/>
<dbReference type="GO" id="GO:0004252">
    <property type="term" value="F:serine-type endopeptidase activity"/>
    <property type="evidence" value="ECO:0007669"/>
    <property type="project" value="InterPro"/>
</dbReference>
<keyword evidence="7" id="KW-0865">Zymogen</keyword>
<evidence type="ECO:0000256" key="10">
    <source>
        <dbReference type="SAM" id="SignalP"/>
    </source>
</evidence>
<accession>A0A811U5R8</accession>
<keyword evidence="5 9" id="KW-0378">Hydrolase</keyword>
<evidence type="ECO:0000313" key="12">
    <source>
        <dbReference type="EMBL" id="CAD6994334.1"/>
    </source>
</evidence>
<dbReference type="InterPro" id="IPR001314">
    <property type="entry name" value="Peptidase_S1A"/>
</dbReference>
<keyword evidence="13" id="KW-1185">Reference proteome</keyword>
<name>A0A811U5R8_CERCA</name>
<proteinExistence type="inferred from homology"/>
<dbReference type="InterPro" id="IPR050430">
    <property type="entry name" value="Peptidase_S1"/>
</dbReference>
<dbReference type="PROSITE" id="PS00134">
    <property type="entry name" value="TRYPSIN_HIS"/>
    <property type="match status" value="1"/>
</dbReference>
<dbReference type="SMART" id="SM00020">
    <property type="entry name" value="Tryp_SPc"/>
    <property type="match status" value="1"/>
</dbReference>
<organism evidence="12 13">
    <name type="scientific">Ceratitis capitata</name>
    <name type="common">Mediterranean fruit fly</name>
    <name type="synonym">Tephritis capitata</name>
    <dbReference type="NCBI Taxonomy" id="7213"/>
    <lineage>
        <taxon>Eukaryota</taxon>
        <taxon>Metazoa</taxon>
        <taxon>Ecdysozoa</taxon>
        <taxon>Arthropoda</taxon>
        <taxon>Hexapoda</taxon>
        <taxon>Insecta</taxon>
        <taxon>Pterygota</taxon>
        <taxon>Neoptera</taxon>
        <taxon>Endopterygota</taxon>
        <taxon>Diptera</taxon>
        <taxon>Brachycera</taxon>
        <taxon>Muscomorpha</taxon>
        <taxon>Tephritoidea</taxon>
        <taxon>Tephritidae</taxon>
        <taxon>Ceratitis</taxon>
        <taxon>Ceratitis</taxon>
    </lineage>
</organism>